<feature type="compositionally biased region" description="Polar residues" evidence="1">
    <location>
        <begin position="810"/>
        <end position="820"/>
    </location>
</feature>
<feature type="compositionally biased region" description="Polar residues" evidence="1">
    <location>
        <begin position="788"/>
        <end position="802"/>
    </location>
</feature>
<feature type="region of interest" description="Disordered" evidence="1">
    <location>
        <begin position="682"/>
        <end position="827"/>
    </location>
</feature>
<dbReference type="Proteomes" id="UP000001449">
    <property type="component" value="Chromosome 6"/>
</dbReference>
<evidence type="ECO:0000256" key="1">
    <source>
        <dbReference type="SAM" id="MobiDB-lite"/>
    </source>
</evidence>
<reference evidence="2 3" key="1">
    <citation type="journal article" date="2004" name="Science">
        <title>The genome of the diatom Thalassiosira pseudonana: ecology, evolution, and metabolism.</title>
        <authorList>
            <person name="Armbrust E.V."/>
            <person name="Berges J.A."/>
            <person name="Bowler C."/>
            <person name="Green B.R."/>
            <person name="Martinez D."/>
            <person name="Putnam N.H."/>
            <person name="Zhou S."/>
            <person name="Allen A.E."/>
            <person name="Apt K.E."/>
            <person name="Bechner M."/>
            <person name="Brzezinski M.A."/>
            <person name="Chaal B.K."/>
            <person name="Chiovitti A."/>
            <person name="Davis A.K."/>
            <person name="Demarest M.S."/>
            <person name="Detter J.C."/>
            <person name="Glavina T."/>
            <person name="Goodstein D."/>
            <person name="Hadi M.Z."/>
            <person name="Hellsten U."/>
            <person name="Hildebrand M."/>
            <person name="Jenkins B.D."/>
            <person name="Jurka J."/>
            <person name="Kapitonov V.V."/>
            <person name="Kroger N."/>
            <person name="Lau W.W."/>
            <person name="Lane T.W."/>
            <person name="Larimer F.W."/>
            <person name="Lippmeier J.C."/>
            <person name="Lucas S."/>
            <person name="Medina M."/>
            <person name="Montsant A."/>
            <person name="Obornik M."/>
            <person name="Parker M.S."/>
            <person name="Palenik B."/>
            <person name="Pazour G.J."/>
            <person name="Richardson P.M."/>
            <person name="Rynearson T.A."/>
            <person name="Saito M.A."/>
            <person name="Schwartz D.C."/>
            <person name="Thamatrakoln K."/>
            <person name="Valentin K."/>
            <person name="Vardi A."/>
            <person name="Wilkerson F.P."/>
            <person name="Rokhsar D.S."/>
        </authorList>
    </citation>
    <scope>NUCLEOTIDE SEQUENCE [LARGE SCALE GENOMIC DNA]</scope>
    <source>
        <strain evidence="2 3">CCMP1335</strain>
    </source>
</reference>
<dbReference type="HOGENOM" id="CLU_310054_0_0_1"/>
<dbReference type="InParanoid" id="B8C4F2"/>
<dbReference type="PaxDb" id="35128-Thaps23263"/>
<keyword evidence="3" id="KW-1185">Reference proteome</keyword>
<dbReference type="EMBL" id="CM000643">
    <property type="protein sequence ID" value="EED91317.1"/>
    <property type="molecule type" value="Genomic_DNA"/>
</dbReference>
<dbReference type="RefSeq" id="XP_002291210.1">
    <property type="nucleotide sequence ID" value="XM_002291174.1"/>
</dbReference>
<dbReference type="Pfam" id="PF06677">
    <property type="entry name" value="Auto_anti-p27"/>
    <property type="match status" value="1"/>
</dbReference>
<dbReference type="InterPro" id="IPR009563">
    <property type="entry name" value="SSSCA1"/>
</dbReference>
<feature type="compositionally biased region" description="Basic residues" evidence="1">
    <location>
        <begin position="583"/>
        <end position="597"/>
    </location>
</feature>
<reference evidence="2 3" key="2">
    <citation type="journal article" date="2008" name="Nature">
        <title>The Phaeodactylum genome reveals the evolutionary history of diatom genomes.</title>
        <authorList>
            <person name="Bowler C."/>
            <person name="Allen A.E."/>
            <person name="Badger J.H."/>
            <person name="Grimwood J."/>
            <person name="Jabbari K."/>
            <person name="Kuo A."/>
            <person name="Maheswari U."/>
            <person name="Martens C."/>
            <person name="Maumus F."/>
            <person name="Otillar R.P."/>
            <person name="Rayko E."/>
            <person name="Salamov A."/>
            <person name="Vandepoele K."/>
            <person name="Beszteri B."/>
            <person name="Gruber A."/>
            <person name="Heijde M."/>
            <person name="Katinka M."/>
            <person name="Mock T."/>
            <person name="Valentin K."/>
            <person name="Verret F."/>
            <person name="Berges J.A."/>
            <person name="Brownlee C."/>
            <person name="Cadoret J.P."/>
            <person name="Chiovitti A."/>
            <person name="Choi C.J."/>
            <person name="Coesel S."/>
            <person name="De Martino A."/>
            <person name="Detter J.C."/>
            <person name="Durkin C."/>
            <person name="Falciatore A."/>
            <person name="Fournet J."/>
            <person name="Haruta M."/>
            <person name="Huysman M.J."/>
            <person name="Jenkins B.D."/>
            <person name="Jiroutova K."/>
            <person name="Jorgensen R.E."/>
            <person name="Joubert Y."/>
            <person name="Kaplan A."/>
            <person name="Kroger N."/>
            <person name="Kroth P.G."/>
            <person name="La Roche J."/>
            <person name="Lindquist E."/>
            <person name="Lommer M."/>
            <person name="Martin-Jezequel V."/>
            <person name="Lopez P.J."/>
            <person name="Lucas S."/>
            <person name="Mangogna M."/>
            <person name="McGinnis K."/>
            <person name="Medlin L.K."/>
            <person name="Montsant A."/>
            <person name="Oudot-Le Secq M.P."/>
            <person name="Napoli C."/>
            <person name="Obornik M."/>
            <person name="Parker M.S."/>
            <person name="Petit J.L."/>
            <person name="Porcel B.M."/>
            <person name="Poulsen N."/>
            <person name="Robison M."/>
            <person name="Rychlewski L."/>
            <person name="Rynearson T.A."/>
            <person name="Schmutz J."/>
            <person name="Shapiro H."/>
            <person name="Siaut M."/>
            <person name="Stanley M."/>
            <person name="Sussman M.R."/>
            <person name="Taylor A.R."/>
            <person name="Vardi A."/>
            <person name="von Dassow P."/>
            <person name="Vyverman W."/>
            <person name="Willis A."/>
            <person name="Wyrwicz L.S."/>
            <person name="Rokhsar D.S."/>
            <person name="Weissenbach J."/>
            <person name="Armbrust E.V."/>
            <person name="Green B.R."/>
            <person name="Van de Peer Y."/>
            <person name="Grigoriev I.V."/>
        </authorList>
    </citation>
    <scope>NUCLEOTIDE SEQUENCE [LARGE SCALE GENOMIC DNA]</scope>
    <source>
        <strain evidence="2 3">CCMP1335</strain>
    </source>
</reference>
<feature type="compositionally biased region" description="Low complexity" evidence="1">
    <location>
        <begin position="605"/>
        <end position="618"/>
    </location>
</feature>
<feature type="compositionally biased region" description="Acidic residues" evidence="1">
    <location>
        <begin position="193"/>
        <end position="208"/>
    </location>
</feature>
<feature type="compositionally biased region" description="Basic and acidic residues" evidence="1">
    <location>
        <begin position="690"/>
        <end position="708"/>
    </location>
</feature>
<organism evidence="2 3">
    <name type="scientific">Thalassiosira pseudonana</name>
    <name type="common">Marine diatom</name>
    <name type="synonym">Cyclotella nana</name>
    <dbReference type="NCBI Taxonomy" id="35128"/>
    <lineage>
        <taxon>Eukaryota</taxon>
        <taxon>Sar</taxon>
        <taxon>Stramenopiles</taxon>
        <taxon>Ochrophyta</taxon>
        <taxon>Bacillariophyta</taxon>
        <taxon>Coscinodiscophyceae</taxon>
        <taxon>Thalassiosirophycidae</taxon>
        <taxon>Thalassiosirales</taxon>
        <taxon>Thalassiosiraceae</taxon>
        <taxon>Thalassiosira</taxon>
    </lineage>
</organism>
<dbReference type="AlphaFoldDB" id="B8C4F2"/>
<feature type="compositionally biased region" description="Low complexity" evidence="1">
    <location>
        <begin position="737"/>
        <end position="776"/>
    </location>
</feature>
<sequence length="950" mass="104572">MTDAISIFTDTSMGSHKSTSKRSSATKLLAVRMLQGYKVTNARCSSCDVPILEFQGSLVCVVCTNPQQQTIQPPPSTINTDDRDDISTTITTSYSAAAAAPTNAYTACDESVEITSLRLDNNVDSILSDLNLMNSQRNKAKNAKFMHVIQEMGEEAKRLREENDLTSVLFEERVGSVEEESQDEDNREKGTVEEDTAEEETNKDEDSEQEMHVYSIEEKQEEYCIEERSQPSQGDITEIAGNPSSAVSLSDGSSEPSVVVSDKASIPQPPPLSSPRRQYHPTPSPRNTRKVMSINNLVKESSNVSRKMVYNMPTWDVNKNSFADEPDGALEECETGRIKSGGNASGTWSVGNTGRDGAVSSDEFFSELKHKAQLNKAIHTRHEAEKTISSQKRYDTASVAVDDDVSALGSYCSVINSKEISTQTSVASTVGSVTAEQRRRAANIRQKRLNENVGGESVVPDDEKKAIALEASKDFAKSFLPFDEGVIVKENAVPGKKALMLETVDECGSSTEGGTLPKHGKKAKAVDAVTTHSDDSTTLASISSKVVSQTQRLAQLEAEALRKHKEAEQAAAIARQALERMLKARSKRGQQHRKKTAHRPEDLLAASSTISSGTASSGYDSNTECSQSALSQSNASRFGLRHSCSDASASQYSRSYCGSEMSHTCEQDDYVNNDTLSYIDEEETIETEDDIKQQYRAPKESTSARKDPYPSNERARRSHIASPKQRDSSVRSKNMKPNLLLPSLISPESSVEASLRSSRNASSRRTSRRSQSASPRHSFRSEPRRASGRSSSTMNQTQTLSRGSRPILSRHSSAPQTVDTFHSDGPSFLPRHIPTLEERMAQINLDRNSYESSYQGMYGKSLTPKSVHEQQFFGFGRDIGGPSYPMSRNVDSISLSHHSTYGERMAMAEPRQPRVRFVNCYGREANGMVQYPNGHRQQYPGMAYRGHSGY</sequence>
<dbReference type="KEGG" id="tps:THAPSDRAFT_23263"/>
<evidence type="ECO:0000313" key="3">
    <source>
        <dbReference type="Proteomes" id="UP000001449"/>
    </source>
</evidence>
<dbReference type="GeneID" id="7444575"/>
<evidence type="ECO:0000313" key="2">
    <source>
        <dbReference type="EMBL" id="EED91317.1"/>
    </source>
</evidence>
<feature type="region of interest" description="Disordered" evidence="1">
    <location>
        <begin position="222"/>
        <end position="289"/>
    </location>
</feature>
<name>B8C4F2_THAPS</name>
<protein>
    <submittedName>
        <fullName evidence="2">Uncharacterized protein</fullName>
    </submittedName>
</protein>
<feature type="region of interest" description="Disordered" evidence="1">
    <location>
        <begin position="170"/>
        <end position="210"/>
    </location>
</feature>
<feature type="region of interest" description="Disordered" evidence="1">
    <location>
        <begin position="583"/>
        <end position="625"/>
    </location>
</feature>
<proteinExistence type="predicted"/>
<feature type="compositionally biased region" description="Polar residues" evidence="1">
    <location>
        <begin position="242"/>
        <end position="256"/>
    </location>
</feature>
<gene>
    <name evidence="2" type="ORF">THAPSDRAFT_23263</name>
</gene>
<accession>B8C4F2</accession>